<proteinExistence type="inferred from homology"/>
<dbReference type="PANTHER" id="PTHR15840">
    <property type="entry name" value="CGI-121 FAMILY MEMBER"/>
    <property type="match status" value="1"/>
</dbReference>
<dbReference type="SUPFAM" id="SSF143870">
    <property type="entry name" value="PF0523-like"/>
    <property type="match status" value="1"/>
</dbReference>
<dbReference type="EMBL" id="LSBJ02000027">
    <property type="protein sequence ID" value="OAQ58333.1"/>
    <property type="molecule type" value="Genomic_DNA"/>
</dbReference>
<comment type="caution">
    <text evidence="9">The sequence shown here is derived from an EMBL/GenBank/DDBJ whole genome shotgun (WGS) entry which is preliminary data.</text>
</comment>
<comment type="function">
    <text evidence="7">Component of the EKC/KEOPS complex that is required for the formation of a threonylcarbamoyl group on adenosine at position 37 (t(6)A37) in tRNAs that read codons beginning with adenine. The complex is probably involved in the transfer of the threonylcarbamoyl moiety of threonylcarbamoyl-AMP (TC-AMP) to the N6 group of A37. CGI121 acts as an allosteric effector that regulates the t(6)A activity of the complex. The EKC/KEOPS complex also promotes both telomere uncapping and telomere elongation. The complex is required for efficient recruitment of transcriptional coactivators. CGI121 is not required for tRNA modification.</text>
</comment>
<dbReference type="GO" id="GO:0000408">
    <property type="term" value="C:EKC/KEOPS complex"/>
    <property type="evidence" value="ECO:0007669"/>
    <property type="project" value="TreeGrafter"/>
</dbReference>
<keyword evidence="6 8" id="KW-0539">Nucleus</keyword>
<dbReference type="PANTHER" id="PTHR15840:SF10">
    <property type="entry name" value="EKC_KEOPS COMPLEX SUBUNIT TPRKB"/>
    <property type="match status" value="1"/>
</dbReference>
<organism evidence="9 10">
    <name type="scientific">Pochonia chlamydosporia 170</name>
    <dbReference type="NCBI Taxonomy" id="1380566"/>
    <lineage>
        <taxon>Eukaryota</taxon>
        <taxon>Fungi</taxon>
        <taxon>Dikarya</taxon>
        <taxon>Ascomycota</taxon>
        <taxon>Pezizomycotina</taxon>
        <taxon>Sordariomycetes</taxon>
        <taxon>Hypocreomycetidae</taxon>
        <taxon>Hypocreales</taxon>
        <taxon>Clavicipitaceae</taxon>
        <taxon>Pochonia</taxon>
    </lineage>
</organism>
<sequence>MALETVSLEHVPSSYAVYLTLFQDIQNAAFLQQQLLDRNADFEYAFVDASVVVSRKQLLSAVFKAITAAANGALKTPNVHSEIVVSLNSSNNIADSYRRFGISPSTKDLIVVKVTHSSESTPAKSKESIQEHLTQHVKGSSVDATDTNIAATTDMAKVRKYYKLNGLAWLDAIKDEQQKHAELETLVVSAIALRGI</sequence>
<dbReference type="AlphaFoldDB" id="A0A179EZR2"/>
<comment type="similarity">
    <text evidence="2 8">Belongs to the CGI121/TPRKB family.</text>
</comment>
<evidence type="ECO:0000256" key="5">
    <source>
        <dbReference type="ARBA" id="ARBA00022694"/>
    </source>
</evidence>
<name>A0A179EZR2_METCM</name>
<evidence type="ECO:0000256" key="8">
    <source>
        <dbReference type="RuleBase" id="RU004398"/>
    </source>
</evidence>
<evidence type="ECO:0000256" key="7">
    <source>
        <dbReference type="ARBA" id="ARBA00025043"/>
    </source>
</evidence>
<dbReference type="InterPro" id="IPR036504">
    <property type="entry name" value="CGI121/TPRKB_sf"/>
</dbReference>
<evidence type="ECO:0000256" key="2">
    <source>
        <dbReference type="ARBA" id="ARBA00005546"/>
    </source>
</evidence>
<dbReference type="RefSeq" id="XP_018136510.1">
    <property type="nucleotide sequence ID" value="XM_018289785.1"/>
</dbReference>
<dbReference type="GO" id="GO:0005829">
    <property type="term" value="C:cytosol"/>
    <property type="evidence" value="ECO:0007669"/>
    <property type="project" value="TreeGrafter"/>
</dbReference>
<evidence type="ECO:0000313" key="10">
    <source>
        <dbReference type="Proteomes" id="UP000078397"/>
    </source>
</evidence>
<evidence type="ECO:0000256" key="6">
    <source>
        <dbReference type="ARBA" id="ARBA00023242"/>
    </source>
</evidence>
<dbReference type="STRING" id="1380566.A0A179EZR2"/>
<reference evidence="9 10" key="1">
    <citation type="journal article" date="2016" name="PLoS Pathog.">
        <title>Biosynthesis of antibiotic leucinostatins in bio-control fungus Purpureocillium lilacinum and their inhibition on phytophthora revealed by genome mining.</title>
        <authorList>
            <person name="Wang G."/>
            <person name="Liu Z."/>
            <person name="Lin R."/>
            <person name="Li E."/>
            <person name="Mao Z."/>
            <person name="Ling J."/>
            <person name="Yang Y."/>
            <person name="Yin W.B."/>
            <person name="Xie B."/>
        </authorList>
    </citation>
    <scope>NUCLEOTIDE SEQUENCE [LARGE SCALE GENOMIC DNA]</scope>
    <source>
        <strain evidence="9">170</strain>
    </source>
</reference>
<gene>
    <name evidence="9" type="ORF">VFPPC_11666</name>
</gene>
<dbReference type="InterPro" id="IPR013926">
    <property type="entry name" value="CGI121/TPRKB"/>
</dbReference>
<keyword evidence="5" id="KW-0819">tRNA processing</keyword>
<dbReference type="GO" id="GO:0002949">
    <property type="term" value="P:tRNA threonylcarbamoyladenosine modification"/>
    <property type="evidence" value="ECO:0007669"/>
    <property type="project" value="TreeGrafter"/>
</dbReference>
<comment type="subcellular location">
    <subcellularLocation>
        <location evidence="1">Nucleus</location>
    </subcellularLocation>
</comment>
<protein>
    <recommendedName>
        <fullName evidence="4">EKC/KEOPS complex subunit CGI121</fullName>
    </recommendedName>
    <alternativeName>
        <fullName evidence="3">EKC/KEOPS complex subunit cgi121</fullName>
    </alternativeName>
</protein>
<dbReference type="GO" id="GO:0005634">
    <property type="term" value="C:nucleus"/>
    <property type="evidence" value="ECO:0007669"/>
    <property type="project" value="UniProtKB-SubCell"/>
</dbReference>
<dbReference type="Pfam" id="PF08617">
    <property type="entry name" value="CGI-121"/>
    <property type="match status" value="1"/>
</dbReference>
<dbReference type="KEGG" id="pchm:VFPPC_11666"/>
<dbReference type="Gene3D" id="3.30.2380.10">
    <property type="entry name" value="CGI121/TPRKB"/>
    <property type="match status" value="1"/>
</dbReference>
<evidence type="ECO:0000256" key="4">
    <source>
        <dbReference type="ARBA" id="ARBA00016009"/>
    </source>
</evidence>
<keyword evidence="10" id="KW-1185">Reference proteome</keyword>
<accession>A0A179EZR2</accession>
<evidence type="ECO:0000313" key="9">
    <source>
        <dbReference type="EMBL" id="OAQ58333.1"/>
    </source>
</evidence>
<evidence type="ECO:0000256" key="3">
    <source>
        <dbReference type="ARBA" id="ARBA00015316"/>
    </source>
</evidence>
<dbReference type="OrthoDB" id="329139at2759"/>
<dbReference type="Proteomes" id="UP000078397">
    <property type="component" value="Unassembled WGS sequence"/>
</dbReference>
<evidence type="ECO:0000256" key="1">
    <source>
        <dbReference type="ARBA" id="ARBA00004123"/>
    </source>
</evidence>
<dbReference type="GeneID" id="28853779"/>